<dbReference type="PROSITE" id="PS51381">
    <property type="entry name" value="C2_B9"/>
    <property type="match status" value="1"/>
</dbReference>
<organism evidence="6 7">
    <name type="scientific">Dinoponera quadriceps</name>
    <name type="common">South American ant</name>
    <dbReference type="NCBI Taxonomy" id="609295"/>
    <lineage>
        <taxon>Eukaryota</taxon>
        <taxon>Metazoa</taxon>
        <taxon>Ecdysozoa</taxon>
        <taxon>Arthropoda</taxon>
        <taxon>Hexapoda</taxon>
        <taxon>Insecta</taxon>
        <taxon>Pterygota</taxon>
        <taxon>Neoptera</taxon>
        <taxon>Endopterygota</taxon>
        <taxon>Hymenoptera</taxon>
        <taxon>Apocrita</taxon>
        <taxon>Aculeata</taxon>
        <taxon>Formicoidea</taxon>
        <taxon>Formicidae</taxon>
        <taxon>Ponerinae</taxon>
        <taxon>Ponerini</taxon>
        <taxon>Dinoponera</taxon>
    </lineage>
</organism>
<keyword evidence="3" id="KW-0970">Cilium biogenesis/degradation</keyword>
<dbReference type="RefSeq" id="XP_014487152.1">
    <property type="nucleotide sequence ID" value="XM_014631666.1"/>
</dbReference>
<evidence type="ECO:0000256" key="1">
    <source>
        <dbReference type="ARBA" id="ARBA00004120"/>
    </source>
</evidence>
<dbReference type="GeneID" id="106750960"/>
<evidence type="ECO:0000256" key="3">
    <source>
        <dbReference type="ARBA" id="ARBA00022794"/>
    </source>
</evidence>
<evidence type="ECO:0000313" key="7">
    <source>
        <dbReference type="RefSeq" id="XP_014487152.1"/>
    </source>
</evidence>
<keyword evidence="4" id="KW-0206">Cytoskeleton</keyword>
<evidence type="ECO:0000256" key="5">
    <source>
        <dbReference type="ARBA" id="ARBA00023273"/>
    </source>
</evidence>
<reference evidence="7" key="1">
    <citation type="submission" date="2025-08" db="UniProtKB">
        <authorList>
            <consortium name="RefSeq"/>
        </authorList>
    </citation>
    <scope>IDENTIFICATION</scope>
</reference>
<dbReference type="GO" id="GO:0036038">
    <property type="term" value="C:MKS complex"/>
    <property type="evidence" value="ECO:0007669"/>
    <property type="project" value="TreeGrafter"/>
</dbReference>
<evidence type="ECO:0000256" key="2">
    <source>
        <dbReference type="ARBA" id="ARBA00022490"/>
    </source>
</evidence>
<keyword evidence="6" id="KW-1185">Reference proteome</keyword>
<dbReference type="OrthoDB" id="10263520at2759"/>
<proteinExistence type="predicted"/>
<dbReference type="InterPro" id="IPR010796">
    <property type="entry name" value="C2_B9-type_dom"/>
</dbReference>
<dbReference type="Proteomes" id="UP000515204">
    <property type="component" value="Unplaced"/>
</dbReference>
<dbReference type="KEGG" id="dqu:106750960"/>
<dbReference type="AlphaFoldDB" id="A0A6P3YAW4"/>
<protein>
    <submittedName>
        <fullName evidence="7">Meckel syndrome type 1 protein-like</fullName>
    </submittedName>
</protein>
<dbReference type="PANTHER" id="PTHR12968">
    <property type="entry name" value="B9 DOMAIN-CONTAINING"/>
    <property type="match status" value="1"/>
</dbReference>
<keyword evidence="2" id="KW-0963">Cytoplasm</keyword>
<evidence type="ECO:0000313" key="6">
    <source>
        <dbReference type="Proteomes" id="UP000515204"/>
    </source>
</evidence>
<dbReference type="GO" id="GO:0060271">
    <property type="term" value="P:cilium assembly"/>
    <property type="evidence" value="ECO:0007669"/>
    <property type="project" value="TreeGrafter"/>
</dbReference>
<sequence>MLALSSACTCGYTVYPRAQWGRSICKHTESGFHTILRPAEAAVGVVSTHTTTAAEERREVQQQLVHKEAEVYKELQLAPANLSAVYLGLDIVSAHGFSYDGLFVTYFVDLPQHWSTKQKERLFGRTQKCLLDNKSAHFSYCTDILLHYPSKEIQPSANISPLWPRLLFSVASVDSWTRYRIEGYAALPLPMTPGSYEFTIPTWRAKGNFIDALRRFFIGGSYELEDITYCGIPAAHEGKILDKSNLNVVSSGDIKVNVNIAHQNRTLAKYLDYQVDGSSRISTDALMNSVENVLEQFKAAKERMIQIRAMNP</sequence>
<keyword evidence="5" id="KW-0966">Cell projection</keyword>
<gene>
    <name evidence="7" type="primary">LOC106750960</name>
</gene>
<dbReference type="Pfam" id="PF07162">
    <property type="entry name" value="B9-C2"/>
    <property type="match status" value="1"/>
</dbReference>
<dbReference type="CTD" id="54903"/>
<accession>A0A6P3YAW4</accession>
<name>A0A6P3YAW4_DINQU</name>
<evidence type="ECO:0000256" key="4">
    <source>
        <dbReference type="ARBA" id="ARBA00023212"/>
    </source>
</evidence>
<comment type="subcellular location">
    <subcellularLocation>
        <location evidence="1">Cytoplasm</location>
        <location evidence="1">Cytoskeleton</location>
        <location evidence="1">Cilium basal body</location>
    </subcellularLocation>
</comment>
<dbReference type="PANTHER" id="PTHR12968:SF4">
    <property type="entry name" value="TECTONIC-LIKE COMPLEX MEMBER MKS1"/>
    <property type="match status" value="1"/>
</dbReference>